<name>A0ABN6F7Z9_9BACT</name>
<feature type="domain" description="HTH marR-type" evidence="4">
    <location>
        <begin position="6"/>
        <end position="137"/>
    </location>
</feature>
<proteinExistence type="predicted"/>
<dbReference type="PROSITE" id="PS01117">
    <property type="entry name" value="HTH_MARR_1"/>
    <property type="match status" value="1"/>
</dbReference>
<dbReference type="PANTHER" id="PTHR42756">
    <property type="entry name" value="TRANSCRIPTIONAL REGULATOR, MARR"/>
    <property type="match status" value="1"/>
</dbReference>
<dbReference type="PROSITE" id="PS50995">
    <property type="entry name" value="HTH_MARR_2"/>
    <property type="match status" value="1"/>
</dbReference>
<dbReference type="SMART" id="SM00347">
    <property type="entry name" value="HTH_MARR"/>
    <property type="match status" value="1"/>
</dbReference>
<dbReference type="InterPro" id="IPR036388">
    <property type="entry name" value="WH-like_DNA-bd_sf"/>
</dbReference>
<keyword evidence="2" id="KW-0238">DNA-binding</keyword>
<gene>
    <name evidence="5" type="ORF">DSLASN_35370</name>
</gene>
<dbReference type="InterPro" id="IPR000835">
    <property type="entry name" value="HTH_MarR-typ"/>
</dbReference>
<keyword evidence="1" id="KW-0805">Transcription regulation</keyword>
<evidence type="ECO:0000256" key="3">
    <source>
        <dbReference type="ARBA" id="ARBA00023163"/>
    </source>
</evidence>
<dbReference type="SUPFAM" id="SSF46785">
    <property type="entry name" value="Winged helix' DNA-binding domain"/>
    <property type="match status" value="1"/>
</dbReference>
<keyword evidence="6" id="KW-1185">Reference proteome</keyword>
<dbReference type="RefSeq" id="WP_236889319.1">
    <property type="nucleotide sequence ID" value="NZ_AP024488.1"/>
</dbReference>
<evidence type="ECO:0000313" key="5">
    <source>
        <dbReference type="EMBL" id="BCS97905.1"/>
    </source>
</evidence>
<dbReference type="InterPro" id="IPR023187">
    <property type="entry name" value="Tscrpt_reg_MarR-type_CS"/>
</dbReference>
<dbReference type="PRINTS" id="PR00598">
    <property type="entry name" value="HTHMARR"/>
</dbReference>
<dbReference type="InterPro" id="IPR036390">
    <property type="entry name" value="WH_DNA-bd_sf"/>
</dbReference>
<sequence>MIKTYEDCICFLFAKANQKAQALLKQTLKPYGLTAVQILILEALWEDEGITAGELGKRLVLDNATLSGVLDRLAASGWLTKETDTADKRALKIFLSPKARQHKNALFQIRENVNTHMLNSLSIEEQLLFKRLLKEMR</sequence>
<evidence type="ECO:0000256" key="2">
    <source>
        <dbReference type="ARBA" id="ARBA00023125"/>
    </source>
</evidence>
<evidence type="ECO:0000259" key="4">
    <source>
        <dbReference type="PROSITE" id="PS50995"/>
    </source>
</evidence>
<organism evidence="5 6">
    <name type="scientific">Desulfoluna limicola</name>
    <dbReference type="NCBI Taxonomy" id="2810562"/>
    <lineage>
        <taxon>Bacteria</taxon>
        <taxon>Pseudomonadati</taxon>
        <taxon>Thermodesulfobacteriota</taxon>
        <taxon>Desulfobacteria</taxon>
        <taxon>Desulfobacterales</taxon>
        <taxon>Desulfolunaceae</taxon>
        <taxon>Desulfoluna</taxon>
    </lineage>
</organism>
<dbReference type="PANTHER" id="PTHR42756:SF1">
    <property type="entry name" value="TRANSCRIPTIONAL REPRESSOR OF EMRAB OPERON"/>
    <property type="match status" value="1"/>
</dbReference>
<protein>
    <recommendedName>
        <fullName evidence="4">HTH marR-type domain-containing protein</fullName>
    </recommendedName>
</protein>
<dbReference type="Proteomes" id="UP001320148">
    <property type="component" value="Chromosome"/>
</dbReference>
<dbReference type="Pfam" id="PF01047">
    <property type="entry name" value="MarR"/>
    <property type="match status" value="1"/>
</dbReference>
<evidence type="ECO:0000313" key="6">
    <source>
        <dbReference type="Proteomes" id="UP001320148"/>
    </source>
</evidence>
<accession>A0ABN6F7Z9</accession>
<evidence type="ECO:0000256" key="1">
    <source>
        <dbReference type="ARBA" id="ARBA00023015"/>
    </source>
</evidence>
<dbReference type="Gene3D" id="1.10.10.10">
    <property type="entry name" value="Winged helix-like DNA-binding domain superfamily/Winged helix DNA-binding domain"/>
    <property type="match status" value="1"/>
</dbReference>
<reference evidence="5 6" key="1">
    <citation type="submission" date="2021-02" db="EMBL/GenBank/DDBJ databases">
        <title>Complete genome of Desulfoluna sp. strain ASN36.</title>
        <authorList>
            <person name="Takahashi A."/>
            <person name="Kojima H."/>
            <person name="Fukui M."/>
        </authorList>
    </citation>
    <scope>NUCLEOTIDE SEQUENCE [LARGE SCALE GENOMIC DNA]</scope>
    <source>
        <strain evidence="5 6">ASN36</strain>
    </source>
</reference>
<keyword evidence="3" id="KW-0804">Transcription</keyword>
<dbReference type="EMBL" id="AP024488">
    <property type="protein sequence ID" value="BCS97905.1"/>
    <property type="molecule type" value="Genomic_DNA"/>
</dbReference>